<evidence type="ECO:0000313" key="2">
    <source>
        <dbReference type="Proteomes" id="UP001476282"/>
    </source>
</evidence>
<organism evidence="1 2">
    <name type="scientific">Haloferula sargassicola</name>
    <dbReference type="NCBI Taxonomy" id="490096"/>
    <lineage>
        <taxon>Bacteria</taxon>
        <taxon>Pseudomonadati</taxon>
        <taxon>Verrucomicrobiota</taxon>
        <taxon>Verrucomicrobiia</taxon>
        <taxon>Verrucomicrobiales</taxon>
        <taxon>Verrucomicrobiaceae</taxon>
        <taxon>Haloferula</taxon>
    </lineage>
</organism>
<dbReference type="RefSeq" id="WP_353564963.1">
    <property type="nucleotide sequence ID" value="NZ_BAABRI010000001.1"/>
</dbReference>
<name>A0ABP9UJJ0_9BACT</name>
<sequence length="212" mass="23889">MSDDPAHLEAALPGFCRARAVVKARGDSVAPLGFVGTKFDFYRFANRFRLVTCFQGLRLDGFTEETTSGYDALTRAFFAWSAFERYAEMANDRAPYRRLFAHHPRKHVRELAAHCRALDPEHRLIGFLLDQSILPAHATFLARYRDGHDFSVLTLAASMRHIFAHGILTAHPNGLPAENLANLSRSLGNFLIHFIRSDFARRVALAEKLPPP</sequence>
<evidence type="ECO:0008006" key="3">
    <source>
        <dbReference type="Google" id="ProtNLM"/>
    </source>
</evidence>
<accession>A0ABP9UJJ0</accession>
<evidence type="ECO:0000313" key="1">
    <source>
        <dbReference type="EMBL" id="GAA5480802.1"/>
    </source>
</evidence>
<proteinExistence type="predicted"/>
<reference evidence="1 2" key="1">
    <citation type="submission" date="2024-02" db="EMBL/GenBank/DDBJ databases">
        <title>Haloferula sargassicola NBRC 104335.</title>
        <authorList>
            <person name="Ichikawa N."/>
            <person name="Katano-Makiyama Y."/>
            <person name="Hidaka K."/>
        </authorList>
    </citation>
    <scope>NUCLEOTIDE SEQUENCE [LARGE SCALE GENOMIC DNA]</scope>
    <source>
        <strain evidence="1 2">NBRC 104335</strain>
    </source>
</reference>
<keyword evidence="2" id="KW-1185">Reference proteome</keyword>
<protein>
    <recommendedName>
        <fullName evidence="3">Tetracyclin repressor-like C-terminal domain-containing protein</fullName>
    </recommendedName>
</protein>
<gene>
    <name evidence="1" type="ORF">Hsar01_00006</name>
</gene>
<comment type="caution">
    <text evidence="1">The sequence shown here is derived from an EMBL/GenBank/DDBJ whole genome shotgun (WGS) entry which is preliminary data.</text>
</comment>
<dbReference type="EMBL" id="BAABRI010000001">
    <property type="protein sequence ID" value="GAA5480802.1"/>
    <property type="molecule type" value="Genomic_DNA"/>
</dbReference>
<dbReference type="Proteomes" id="UP001476282">
    <property type="component" value="Unassembled WGS sequence"/>
</dbReference>